<evidence type="ECO:0000313" key="9">
    <source>
        <dbReference type="Proteomes" id="UP000001554"/>
    </source>
</evidence>
<feature type="compositionally biased region" description="Polar residues" evidence="6">
    <location>
        <begin position="1"/>
        <end position="14"/>
    </location>
</feature>
<dbReference type="OrthoDB" id="191706at2759"/>
<feature type="transmembrane region" description="Helical" evidence="7">
    <location>
        <begin position="144"/>
        <end position="164"/>
    </location>
</feature>
<sequence length="279" mass="30648">MKTVPGWSNQVGDSSRSEGVGNMRSSATSKPKMGSHPCCILPIVVGVGTTIMFFVCYAIAVYNDHTVKNFPFISDTGVYPPERGIFTLSFNLSAFGGLVLMYLRYCYISQSDGPRKLNLFTFGCGILVCLGLMMVGAFQWSDMLYPHMVGAVMAFALGIVYIWLDTILSYKLQPLSTSVWAFRARLLVATLATVSGGVMFVFGGIIFSRDDYPYAVRLAAVGGEWALGIGLLVYIVTLCAEIRKVRRIAVVMDISGRFDVSNTHELRASRVIMNHDIPE</sequence>
<evidence type="ECO:0000313" key="10">
    <source>
        <dbReference type="RefSeq" id="XP_035692998.1"/>
    </source>
</evidence>
<proteinExistence type="inferred from homology"/>
<keyword evidence="9" id="KW-1185">Reference proteome</keyword>
<dbReference type="Pfam" id="PF10277">
    <property type="entry name" value="Frag1"/>
    <property type="match status" value="1"/>
</dbReference>
<dbReference type="RefSeq" id="XP_035693000.1">
    <property type="nucleotide sequence ID" value="XM_035837107.1"/>
</dbReference>
<dbReference type="AlphaFoldDB" id="A0A9J7M210"/>
<feature type="domain" description="CWH43-like N-terminal" evidence="8">
    <location>
        <begin position="38"/>
        <end position="244"/>
    </location>
</feature>
<dbReference type="OMA" id="FAFEFTG"/>
<evidence type="ECO:0000256" key="7">
    <source>
        <dbReference type="SAM" id="Phobius"/>
    </source>
</evidence>
<name>A0A9J7M210_BRAFL</name>
<dbReference type="Proteomes" id="UP000001554">
    <property type="component" value="Chromosome 12"/>
</dbReference>
<dbReference type="InterPro" id="IPR050911">
    <property type="entry name" value="DRAM/TMEM150_Autophagy_Mod"/>
</dbReference>
<reference evidence="10 11" key="2">
    <citation type="submission" date="2025-04" db="UniProtKB">
        <authorList>
            <consortium name="RefSeq"/>
        </authorList>
    </citation>
    <scope>IDENTIFICATION</scope>
    <source>
        <strain evidence="10 11">S238N-H82</strain>
        <tissue evidence="10 11">Testes</tissue>
    </source>
</reference>
<comment type="similarity">
    <text evidence="2">Belongs to the DRAM/TMEM150 family.</text>
</comment>
<feature type="region of interest" description="Disordered" evidence="6">
    <location>
        <begin position="1"/>
        <end position="33"/>
    </location>
</feature>
<evidence type="ECO:0000313" key="11">
    <source>
        <dbReference type="RefSeq" id="XP_035693000.1"/>
    </source>
</evidence>
<keyword evidence="4 7" id="KW-1133">Transmembrane helix</keyword>
<evidence type="ECO:0000259" key="8">
    <source>
        <dbReference type="Pfam" id="PF10277"/>
    </source>
</evidence>
<evidence type="ECO:0000256" key="5">
    <source>
        <dbReference type="ARBA" id="ARBA00023136"/>
    </source>
</evidence>
<feature type="transmembrane region" description="Helical" evidence="7">
    <location>
        <begin position="85"/>
        <end position="105"/>
    </location>
</feature>
<dbReference type="InterPro" id="IPR019402">
    <property type="entry name" value="CWH43_N"/>
</dbReference>
<evidence type="ECO:0000256" key="2">
    <source>
        <dbReference type="ARBA" id="ARBA00006565"/>
    </source>
</evidence>
<evidence type="ECO:0000256" key="6">
    <source>
        <dbReference type="SAM" id="MobiDB-lite"/>
    </source>
</evidence>
<protein>
    <submittedName>
        <fullName evidence="10 11">DNA damage-regulated autophagy modulator protein 2-like isoform X1</fullName>
    </submittedName>
</protein>
<dbReference type="PANTHER" id="PTHR21324:SF18">
    <property type="entry name" value="DNA DAMAGE-REGULATED AUTOPHAGY MODULATOR PROTEIN 1-LIKE"/>
    <property type="match status" value="1"/>
</dbReference>
<dbReference type="GeneID" id="118427359"/>
<comment type="subcellular location">
    <subcellularLocation>
        <location evidence="1">Endomembrane system</location>
        <topology evidence="1">Multi-pass membrane protein</topology>
    </subcellularLocation>
</comment>
<feature type="transmembrane region" description="Helical" evidence="7">
    <location>
        <begin position="214"/>
        <end position="237"/>
    </location>
</feature>
<reference evidence="9" key="1">
    <citation type="journal article" date="2020" name="Nat. Ecol. Evol.">
        <title>Deeply conserved synteny resolves early events in vertebrate evolution.</title>
        <authorList>
            <person name="Simakov O."/>
            <person name="Marletaz F."/>
            <person name="Yue J.X."/>
            <person name="O'Connell B."/>
            <person name="Jenkins J."/>
            <person name="Brandt A."/>
            <person name="Calef R."/>
            <person name="Tung C.H."/>
            <person name="Huang T.K."/>
            <person name="Schmutz J."/>
            <person name="Satoh N."/>
            <person name="Yu J.K."/>
            <person name="Putnam N.H."/>
            <person name="Green R.E."/>
            <person name="Rokhsar D.S."/>
        </authorList>
    </citation>
    <scope>NUCLEOTIDE SEQUENCE [LARGE SCALE GENOMIC DNA]</scope>
    <source>
        <strain evidence="9">S238N-H82</strain>
    </source>
</reference>
<keyword evidence="5 7" id="KW-0472">Membrane</keyword>
<gene>
    <name evidence="10 11" type="primary">LOC118427359</name>
</gene>
<dbReference type="KEGG" id="bfo:118427359"/>
<organism evidence="9 10">
    <name type="scientific">Branchiostoma floridae</name>
    <name type="common">Florida lancelet</name>
    <name type="synonym">Amphioxus</name>
    <dbReference type="NCBI Taxonomy" id="7739"/>
    <lineage>
        <taxon>Eukaryota</taxon>
        <taxon>Metazoa</taxon>
        <taxon>Chordata</taxon>
        <taxon>Cephalochordata</taxon>
        <taxon>Leptocardii</taxon>
        <taxon>Amphioxiformes</taxon>
        <taxon>Branchiostomatidae</taxon>
        <taxon>Branchiostoma</taxon>
    </lineage>
</organism>
<evidence type="ECO:0000256" key="3">
    <source>
        <dbReference type="ARBA" id="ARBA00022692"/>
    </source>
</evidence>
<evidence type="ECO:0000256" key="4">
    <source>
        <dbReference type="ARBA" id="ARBA00022989"/>
    </source>
</evidence>
<dbReference type="RefSeq" id="XP_035692998.1">
    <property type="nucleotide sequence ID" value="XM_035837105.1"/>
</dbReference>
<feature type="transmembrane region" description="Helical" evidence="7">
    <location>
        <begin position="39"/>
        <end position="62"/>
    </location>
</feature>
<keyword evidence="3 7" id="KW-0812">Transmembrane</keyword>
<evidence type="ECO:0000256" key="1">
    <source>
        <dbReference type="ARBA" id="ARBA00004127"/>
    </source>
</evidence>
<accession>A0A9J7M210</accession>
<feature type="transmembrane region" description="Helical" evidence="7">
    <location>
        <begin position="185"/>
        <end position="208"/>
    </location>
</feature>
<dbReference type="GO" id="GO:0012505">
    <property type="term" value="C:endomembrane system"/>
    <property type="evidence" value="ECO:0007669"/>
    <property type="project" value="UniProtKB-SubCell"/>
</dbReference>
<feature type="transmembrane region" description="Helical" evidence="7">
    <location>
        <begin position="117"/>
        <end position="138"/>
    </location>
</feature>
<dbReference type="PANTHER" id="PTHR21324">
    <property type="entry name" value="FASTING-INDUCIBLE INTEGRAL MEMBRANE PROTEIN TM6P1-RELATED"/>
    <property type="match status" value="1"/>
</dbReference>